<keyword evidence="9" id="KW-1185">Reference proteome</keyword>
<keyword evidence="4" id="KW-0443">Lipid metabolism</keyword>
<dbReference type="AlphaFoldDB" id="A0A250FE03"/>
<dbReference type="SUPFAM" id="SSF69593">
    <property type="entry name" value="Glycerol-3-phosphate (1)-acyltransferase"/>
    <property type="match status" value="1"/>
</dbReference>
<keyword evidence="6" id="KW-0812">Transmembrane</keyword>
<evidence type="ECO:0000259" key="7">
    <source>
        <dbReference type="SMART" id="SM00563"/>
    </source>
</evidence>
<evidence type="ECO:0000256" key="3">
    <source>
        <dbReference type="ARBA" id="ARBA00022679"/>
    </source>
</evidence>
<proteinExistence type="predicted"/>
<evidence type="ECO:0000256" key="1">
    <source>
        <dbReference type="ARBA" id="ARBA00005189"/>
    </source>
</evidence>
<evidence type="ECO:0000256" key="2">
    <source>
        <dbReference type="ARBA" id="ARBA00022516"/>
    </source>
</evidence>
<evidence type="ECO:0000256" key="4">
    <source>
        <dbReference type="ARBA" id="ARBA00023098"/>
    </source>
</evidence>
<evidence type="ECO:0000256" key="6">
    <source>
        <dbReference type="SAM" id="Phobius"/>
    </source>
</evidence>
<gene>
    <name evidence="8" type="ORF">CGC53_07900</name>
</gene>
<keyword evidence="5 8" id="KW-0012">Acyltransferase</keyword>
<dbReference type="RefSeq" id="WP_095914302.1">
    <property type="nucleotide sequence ID" value="NZ_CP022384.1"/>
</dbReference>
<organism evidence="8 9">
    <name type="scientific">Capnocytophaga leadbetteri</name>
    <dbReference type="NCBI Taxonomy" id="327575"/>
    <lineage>
        <taxon>Bacteria</taxon>
        <taxon>Pseudomonadati</taxon>
        <taxon>Bacteroidota</taxon>
        <taxon>Flavobacteriia</taxon>
        <taxon>Flavobacteriales</taxon>
        <taxon>Flavobacteriaceae</taxon>
        <taxon>Capnocytophaga</taxon>
    </lineage>
</organism>
<dbReference type="PANTHER" id="PTHR10434">
    <property type="entry name" value="1-ACYL-SN-GLYCEROL-3-PHOSPHATE ACYLTRANSFERASE"/>
    <property type="match status" value="1"/>
</dbReference>
<dbReference type="InterPro" id="IPR002123">
    <property type="entry name" value="Plipid/glycerol_acylTrfase"/>
</dbReference>
<keyword evidence="3 8" id="KW-0808">Transferase</keyword>
<name>A0A250FE03_9FLAO</name>
<dbReference type="EMBL" id="CP022384">
    <property type="protein sequence ID" value="ATA82268.1"/>
    <property type="molecule type" value="Genomic_DNA"/>
</dbReference>
<dbReference type="PANTHER" id="PTHR10434:SF64">
    <property type="entry name" value="1-ACYL-SN-GLYCEROL-3-PHOSPHATE ACYLTRANSFERASE-RELATED"/>
    <property type="match status" value="1"/>
</dbReference>
<keyword evidence="6" id="KW-1133">Transmembrane helix</keyword>
<reference evidence="9" key="1">
    <citation type="submission" date="2017-06" db="EMBL/GenBank/DDBJ databases">
        <title>Capnocytophaga spp. assemblies.</title>
        <authorList>
            <person name="Gulvik C.A."/>
        </authorList>
    </citation>
    <scope>NUCLEOTIDE SEQUENCE [LARGE SCALE GENOMIC DNA]</scope>
    <source>
        <strain evidence="9">H6253</strain>
    </source>
</reference>
<feature type="transmembrane region" description="Helical" evidence="6">
    <location>
        <begin position="15"/>
        <end position="36"/>
    </location>
</feature>
<sequence length="255" mass="29631">MKVLKYFFWIIWKSWFYVVVTSLILLLLPLLLVLTARQRWYPALYWVARQLWATPILYAMGFYPKVRRAFAVTNNHHSYMLVANHCSMMDIMLMLYCSKNPFVFVGKKELAKLPLFGYFYKRAAILVDRKNPQSRREVYKHALQRIQSGLSICIFPEGGVPDDESIVLDNFKDGAFRIAIQCQIPIVPMVLYDTKKRFPFRFFAGSTGRMRVDILPPISTEGKTLDDKDALREEVRSLILQRLTAAVPSAPHTSR</sequence>
<feature type="transmembrane region" description="Helical" evidence="6">
    <location>
        <begin position="43"/>
        <end position="63"/>
    </location>
</feature>
<dbReference type="CDD" id="cd07989">
    <property type="entry name" value="LPLAT_AGPAT-like"/>
    <property type="match status" value="1"/>
</dbReference>
<dbReference type="Pfam" id="PF01553">
    <property type="entry name" value="Acyltransferase"/>
    <property type="match status" value="1"/>
</dbReference>
<dbReference type="SMART" id="SM00563">
    <property type="entry name" value="PlsC"/>
    <property type="match status" value="1"/>
</dbReference>
<dbReference type="GO" id="GO:0003841">
    <property type="term" value="F:1-acylglycerol-3-phosphate O-acyltransferase activity"/>
    <property type="evidence" value="ECO:0007669"/>
    <property type="project" value="TreeGrafter"/>
</dbReference>
<evidence type="ECO:0000313" key="8">
    <source>
        <dbReference type="EMBL" id="ATA82268.1"/>
    </source>
</evidence>
<feature type="domain" description="Phospholipid/glycerol acyltransferase" evidence="7">
    <location>
        <begin position="79"/>
        <end position="194"/>
    </location>
</feature>
<accession>A0A250FE03</accession>
<evidence type="ECO:0000256" key="5">
    <source>
        <dbReference type="ARBA" id="ARBA00023315"/>
    </source>
</evidence>
<comment type="pathway">
    <text evidence="1">Lipid metabolism.</text>
</comment>
<keyword evidence="2" id="KW-0444">Lipid biosynthesis</keyword>
<dbReference type="GO" id="GO:0006654">
    <property type="term" value="P:phosphatidic acid biosynthetic process"/>
    <property type="evidence" value="ECO:0007669"/>
    <property type="project" value="TreeGrafter"/>
</dbReference>
<evidence type="ECO:0000313" key="9">
    <source>
        <dbReference type="Proteomes" id="UP000217276"/>
    </source>
</evidence>
<keyword evidence="6" id="KW-0472">Membrane</keyword>
<dbReference type="KEGG" id="clk:CGC53_07900"/>
<dbReference type="Proteomes" id="UP000217276">
    <property type="component" value="Chromosome"/>
</dbReference>
<protein>
    <submittedName>
        <fullName evidence="8">1-acyl-sn-glycerol-3-phosphate acyltransferase</fullName>
    </submittedName>
</protein>